<evidence type="ECO:0000256" key="2">
    <source>
        <dbReference type="SAM" id="Phobius"/>
    </source>
</evidence>
<gene>
    <name evidence="3" type="ORF">Acor_24440</name>
</gene>
<feature type="transmembrane region" description="Helical" evidence="2">
    <location>
        <begin position="191"/>
        <end position="209"/>
    </location>
</feature>
<keyword evidence="2" id="KW-0812">Transmembrane</keyword>
<dbReference type="Proteomes" id="UP000334990">
    <property type="component" value="Unassembled WGS sequence"/>
</dbReference>
<dbReference type="AlphaFoldDB" id="A0A5M3VWP7"/>
<feature type="transmembrane region" description="Helical" evidence="2">
    <location>
        <begin position="20"/>
        <end position="39"/>
    </location>
</feature>
<dbReference type="EMBL" id="BLAD01000044">
    <property type="protein sequence ID" value="GES00380.1"/>
    <property type="molecule type" value="Genomic_DNA"/>
</dbReference>
<proteinExistence type="predicted"/>
<accession>A0A5M3VWP7</accession>
<feature type="transmembrane region" description="Helical" evidence="2">
    <location>
        <begin position="142"/>
        <end position="162"/>
    </location>
</feature>
<feature type="transmembrane region" description="Helical" evidence="2">
    <location>
        <begin position="68"/>
        <end position="88"/>
    </location>
</feature>
<evidence type="ECO:0000313" key="3">
    <source>
        <dbReference type="EMBL" id="GES00380.1"/>
    </source>
</evidence>
<reference evidence="3 4" key="1">
    <citation type="submission" date="2019-10" db="EMBL/GenBank/DDBJ databases">
        <title>Whole genome shotgun sequence of Acrocarpospora corrugata NBRC 13972.</title>
        <authorList>
            <person name="Ichikawa N."/>
            <person name="Kimura A."/>
            <person name="Kitahashi Y."/>
            <person name="Komaki H."/>
            <person name="Oguchi A."/>
        </authorList>
    </citation>
    <scope>NUCLEOTIDE SEQUENCE [LARGE SCALE GENOMIC DNA]</scope>
    <source>
        <strain evidence="3 4">NBRC 13972</strain>
    </source>
</reference>
<name>A0A5M3VWP7_9ACTN</name>
<protein>
    <submittedName>
        <fullName evidence="3">Uncharacterized protein</fullName>
    </submittedName>
</protein>
<feature type="compositionally biased region" description="Pro residues" evidence="1">
    <location>
        <begin position="233"/>
        <end position="247"/>
    </location>
</feature>
<feature type="transmembrane region" description="Helical" evidence="2">
    <location>
        <begin position="112"/>
        <end position="135"/>
    </location>
</feature>
<keyword evidence="4" id="KW-1185">Reference proteome</keyword>
<keyword evidence="2" id="KW-0472">Membrane</keyword>
<evidence type="ECO:0000313" key="4">
    <source>
        <dbReference type="Proteomes" id="UP000334990"/>
    </source>
</evidence>
<sequence>MTAIGLALFLSLSWSSNGDLYFTLIFAMNIAAELLMIVWQARSAHDLAGPPARQPAARPVPVKVPLRWWPFAVAAIVLPLLPALPYLARGIPRWLEPFGPIDSFLSPSPGLVLLWLALNMLVGTGGMAVLVLITVIRRTRRLVRATITVLILAAGASALTYLDADERDFLAPNIRRYPDWLVSGETGTSPLWYSAAFAATALLLHLCTAPRRDAPASTSPRRRSPRQEHSSSFPPPTTQPAGPPPPTTAIHRTAPPPSSAWYATPTHCPP</sequence>
<comment type="caution">
    <text evidence="3">The sequence shown here is derived from an EMBL/GenBank/DDBJ whole genome shotgun (WGS) entry which is preliminary data.</text>
</comment>
<feature type="region of interest" description="Disordered" evidence="1">
    <location>
        <begin position="212"/>
        <end position="270"/>
    </location>
</feature>
<organism evidence="3 4">
    <name type="scientific">Acrocarpospora corrugata</name>
    <dbReference type="NCBI Taxonomy" id="35763"/>
    <lineage>
        <taxon>Bacteria</taxon>
        <taxon>Bacillati</taxon>
        <taxon>Actinomycetota</taxon>
        <taxon>Actinomycetes</taxon>
        <taxon>Streptosporangiales</taxon>
        <taxon>Streptosporangiaceae</taxon>
        <taxon>Acrocarpospora</taxon>
    </lineage>
</organism>
<keyword evidence="2" id="KW-1133">Transmembrane helix</keyword>
<evidence type="ECO:0000256" key="1">
    <source>
        <dbReference type="SAM" id="MobiDB-lite"/>
    </source>
</evidence>